<reference evidence="2 3" key="1">
    <citation type="submission" date="2019-11" db="EMBL/GenBank/DDBJ databases">
        <title>Whole genome sequence of Oryza granulata.</title>
        <authorList>
            <person name="Li W."/>
        </authorList>
    </citation>
    <scope>NUCLEOTIDE SEQUENCE [LARGE SCALE GENOMIC DNA]</scope>
    <source>
        <strain evidence="3">cv. Menghai</strain>
        <tissue evidence="2">Leaf</tissue>
    </source>
</reference>
<feature type="region of interest" description="Disordered" evidence="1">
    <location>
        <begin position="83"/>
        <end position="145"/>
    </location>
</feature>
<dbReference type="OrthoDB" id="1643751at2759"/>
<sequence length="461" mass="50076">MQGHQMHGAQQSNAAGMQIGGHPGVQNNQEQIKMFPSQPMTLPPPQIAVDQQSNSTCLNPETPITTESVVDWKEEIYQKMIRSHQSQEYHEPPQTPSLTGEAFPSAPSHDDQSDEQEKPAEASSSQSSQNNSDDTTTPSIFQLSYTNDDNSVDQVEEDDIFQQLLHDDRAEAAEAKTRPFDCLTDAATALPQEELRSAAYLMLSPKRSYDDPMIWVDGQLPPPSAMEPESSPRSSPKRQKTDNSDSSGDSALLREIKAINDKLIDTLITVTGDGGDGGTTSIMFNYTPVALAPDMKQLITSYAGTSLVKSVKLSVCPGSSPVLLDDEPPQRGMHGEIAGMVDVAFQRALGGLPEPMTIEQMARAWDASVRGAVMEFARRRGGGTFSSAYGRWESCTGLQAMACVVGFILGPNEGNKQRKNKCNAYIPGPLTEAPAVGQPAMFFNNNIKGVKKRGREEKGLQ</sequence>
<keyword evidence="3" id="KW-1185">Reference proteome</keyword>
<evidence type="ECO:0000256" key="1">
    <source>
        <dbReference type="SAM" id="MobiDB-lite"/>
    </source>
</evidence>
<feature type="compositionally biased region" description="Basic and acidic residues" evidence="1">
    <location>
        <begin position="108"/>
        <end position="120"/>
    </location>
</feature>
<dbReference type="InterPro" id="IPR044661">
    <property type="entry name" value="MED15a/b/c-like"/>
</dbReference>
<accession>A0A6G1BQC4</accession>
<dbReference type="AlphaFoldDB" id="A0A6G1BQC4"/>
<dbReference type="GO" id="GO:0003713">
    <property type="term" value="F:transcription coactivator activity"/>
    <property type="evidence" value="ECO:0007669"/>
    <property type="project" value="InterPro"/>
</dbReference>
<protein>
    <submittedName>
        <fullName evidence="2">Uncharacterized protein</fullName>
    </submittedName>
</protein>
<dbReference type="PANTHER" id="PTHR33137">
    <property type="entry name" value="MEDIATOR OF RNA POLYMERASE II TRANSCRIPTION SUBUNIT 15A-RELATED"/>
    <property type="match status" value="1"/>
</dbReference>
<evidence type="ECO:0000313" key="3">
    <source>
        <dbReference type="Proteomes" id="UP000479710"/>
    </source>
</evidence>
<feature type="region of interest" description="Disordered" evidence="1">
    <location>
        <begin position="1"/>
        <end position="62"/>
    </location>
</feature>
<dbReference type="EMBL" id="SPHZ02000012">
    <property type="protein sequence ID" value="KAF0890022.1"/>
    <property type="molecule type" value="Genomic_DNA"/>
</dbReference>
<dbReference type="Proteomes" id="UP000479710">
    <property type="component" value="Unassembled WGS sequence"/>
</dbReference>
<feature type="compositionally biased region" description="Low complexity" evidence="1">
    <location>
        <begin position="123"/>
        <end position="136"/>
    </location>
</feature>
<feature type="compositionally biased region" description="Polar residues" evidence="1">
    <location>
        <begin position="49"/>
        <end position="62"/>
    </location>
</feature>
<name>A0A6G1BQC4_9ORYZ</name>
<comment type="caution">
    <text evidence="2">The sequence shown here is derived from an EMBL/GenBank/DDBJ whole genome shotgun (WGS) entry which is preliminary data.</text>
</comment>
<dbReference type="GO" id="GO:0031490">
    <property type="term" value="F:chromatin DNA binding"/>
    <property type="evidence" value="ECO:0007669"/>
    <property type="project" value="InterPro"/>
</dbReference>
<gene>
    <name evidence="2" type="ORF">E2562_035354</name>
</gene>
<organism evidence="2 3">
    <name type="scientific">Oryza meyeriana var. granulata</name>
    <dbReference type="NCBI Taxonomy" id="110450"/>
    <lineage>
        <taxon>Eukaryota</taxon>
        <taxon>Viridiplantae</taxon>
        <taxon>Streptophyta</taxon>
        <taxon>Embryophyta</taxon>
        <taxon>Tracheophyta</taxon>
        <taxon>Spermatophyta</taxon>
        <taxon>Magnoliopsida</taxon>
        <taxon>Liliopsida</taxon>
        <taxon>Poales</taxon>
        <taxon>Poaceae</taxon>
        <taxon>BOP clade</taxon>
        <taxon>Oryzoideae</taxon>
        <taxon>Oryzeae</taxon>
        <taxon>Oryzinae</taxon>
        <taxon>Oryza</taxon>
        <taxon>Oryza meyeriana</taxon>
    </lineage>
</organism>
<proteinExistence type="predicted"/>
<feature type="region of interest" description="Disordered" evidence="1">
    <location>
        <begin position="215"/>
        <end position="250"/>
    </location>
</feature>
<dbReference type="PANTHER" id="PTHR33137:SF10">
    <property type="entry name" value="EXPRESSED PROTEIN"/>
    <property type="match status" value="1"/>
</dbReference>
<evidence type="ECO:0000313" key="2">
    <source>
        <dbReference type="EMBL" id="KAF0890022.1"/>
    </source>
</evidence>